<dbReference type="RefSeq" id="WP_373972798.1">
    <property type="nucleotide sequence ID" value="NZ_JBHDLJ010000012.1"/>
</dbReference>
<protein>
    <recommendedName>
        <fullName evidence="5">Heavy metal transporter</fullName>
    </recommendedName>
</protein>
<feature type="region of interest" description="Disordered" evidence="1">
    <location>
        <begin position="1"/>
        <end position="25"/>
    </location>
</feature>
<comment type="caution">
    <text evidence="3">The sequence shown here is derived from an EMBL/GenBank/DDBJ whole genome shotgun (WGS) entry which is preliminary data.</text>
</comment>
<organism evidence="3 4">
    <name type="scientific">Arthrobacter halodurans</name>
    <dbReference type="NCBI Taxonomy" id="516699"/>
    <lineage>
        <taxon>Bacteria</taxon>
        <taxon>Bacillati</taxon>
        <taxon>Actinomycetota</taxon>
        <taxon>Actinomycetes</taxon>
        <taxon>Micrococcales</taxon>
        <taxon>Micrococcaceae</taxon>
        <taxon>Arthrobacter</taxon>
    </lineage>
</organism>
<keyword evidence="4" id="KW-1185">Reference proteome</keyword>
<feature type="compositionally biased region" description="Low complexity" evidence="1">
    <location>
        <begin position="13"/>
        <end position="24"/>
    </location>
</feature>
<gene>
    <name evidence="3" type="ORF">ACETWP_13620</name>
</gene>
<keyword evidence="2" id="KW-0812">Transmembrane</keyword>
<evidence type="ECO:0000313" key="3">
    <source>
        <dbReference type="EMBL" id="MFB0835626.1"/>
    </source>
</evidence>
<evidence type="ECO:0000256" key="1">
    <source>
        <dbReference type="SAM" id="MobiDB-lite"/>
    </source>
</evidence>
<dbReference type="EMBL" id="JBHDLJ010000012">
    <property type="protein sequence ID" value="MFB0835626.1"/>
    <property type="molecule type" value="Genomic_DNA"/>
</dbReference>
<reference evidence="3 4" key="1">
    <citation type="submission" date="2024-09" db="EMBL/GenBank/DDBJ databases">
        <authorList>
            <person name="Salinas-Garcia M.A."/>
            <person name="Prieme A."/>
        </authorList>
    </citation>
    <scope>NUCLEOTIDE SEQUENCE [LARGE SCALE GENOMIC DNA]</scope>
    <source>
        <strain evidence="3 4">DSM 21081</strain>
    </source>
</reference>
<keyword evidence="2" id="KW-0472">Membrane</keyword>
<feature type="transmembrane region" description="Helical" evidence="2">
    <location>
        <begin position="35"/>
        <end position="56"/>
    </location>
</feature>
<proteinExistence type="predicted"/>
<dbReference type="Proteomes" id="UP001575652">
    <property type="component" value="Unassembled WGS sequence"/>
</dbReference>
<evidence type="ECO:0000313" key="4">
    <source>
        <dbReference type="Proteomes" id="UP001575652"/>
    </source>
</evidence>
<sequence>MPTDVRDRVFSLGRAPAGRGNRQAAARRRRRARGLVALGVSLAVAVGGIYAAYGFLDQGQTLVRERCTAVVGTEEHELDPEQAANAALIAAVSVRRGMPARAATIGIATAFQESKLRNIDYGDRAGPDSRGLFQQRPSQGWGTQAQVMDPLYAADRFYEELVKFDYTALPVTEAAQKVQRSAYPLAYADHEPEGRAYASALTGNSPAALNCVLRRSTGPGDPQAVADDLHAAFGVDAAVRGGTVTVSADKTLGWAVAQWAVANAGNRQVTAVGNAGLLWNRAEDGWVPASTTDGSVVITLAGTEGEG</sequence>
<keyword evidence="2" id="KW-1133">Transmembrane helix</keyword>
<evidence type="ECO:0008006" key="5">
    <source>
        <dbReference type="Google" id="ProtNLM"/>
    </source>
</evidence>
<accession>A0ABV4UQX0</accession>
<evidence type="ECO:0000256" key="2">
    <source>
        <dbReference type="SAM" id="Phobius"/>
    </source>
</evidence>
<name>A0ABV4UQX0_9MICC</name>